<dbReference type="EMBL" id="JARBJD010000059">
    <property type="protein sequence ID" value="KAK2956084.1"/>
    <property type="molecule type" value="Genomic_DNA"/>
</dbReference>
<gene>
    <name evidence="3" type="ORF">BLNAU_8864</name>
</gene>
<dbReference type="Proteomes" id="UP001281761">
    <property type="component" value="Unassembled WGS sequence"/>
</dbReference>
<comment type="caution">
    <text evidence="3">The sequence shown here is derived from an EMBL/GenBank/DDBJ whole genome shotgun (WGS) entry which is preliminary data.</text>
</comment>
<evidence type="ECO:0000259" key="2">
    <source>
        <dbReference type="PROSITE" id="PS50177"/>
    </source>
</evidence>
<dbReference type="InterPro" id="IPR002075">
    <property type="entry name" value="NTF2_dom"/>
</dbReference>
<name>A0ABQ9XX76_9EUKA</name>
<evidence type="ECO:0000256" key="1">
    <source>
        <dbReference type="RuleBase" id="RU369002"/>
    </source>
</evidence>
<organism evidence="3 4">
    <name type="scientific">Blattamonas nauphoetae</name>
    <dbReference type="NCBI Taxonomy" id="2049346"/>
    <lineage>
        <taxon>Eukaryota</taxon>
        <taxon>Metamonada</taxon>
        <taxon>Preaxostyla</taxon>
        <taxon>Oxymonadida</taxon>
        <taxon>Blattamonas</taxon>
    </lineage>
</organism>
<dbReference type="InterPro" id="IPR045875">
    <property type="entry name" value="NTF2"/>
</dbReference>
<dbReference type="Pfam" id="PF02136">
    <property type="entry name" value="NTF2"/>
    <property type="match status" value="1"/>
</dbReference>
<sequence length="143" mass="16450">MHNQQANQLILEKVNESCQLGSEFILQFYNLFDANREQLKSLFAPGSHYFFRGNSFPNDRCDIPSLLSTLPPSKHDLFSFDSQPIFDQNYQWIALQLTIRGTVQFEGERKKPFLETLILIPDANRGTLGVQFGTFRMIETPSS</sequence>
<keyword evidence="4" id="KW-1185">Reference proteome</keyword>
<dbReference type="InterPro" id="IPR018222">
    <property type="entry name" value="Nuclear_transport_factor_2_euk"/>
</dbReference>
<evidence type="ECO:0000313" key="4">
    <source>
        <dbReference type="Proteomes" id="UP001281761"/>
    </source>
</evidence>
<feature type="domain" description="NTF2" evidence="2">
    <location>
        <begin position="20"/>
        <end position="137"/>
    </location>
</feature>
<comment type="function">
    <text evidence="1">Has a role in nuclear-cytoplasmic transport of proteins and mRNAs.</text>
</comment>
<dbReference type="SUPFAM" id="SSF54427">
    <property type="entry name" value="NTF2-like"/>
    <property type="match status" value="1"/>
</dbReference>
<dbReference type="PANTHER" id="PTHR12612">
    <property type="entry name" value="NUCLEAR TRANSPORT FACTOR 2"/>
    <property type="match status" value="1"/>
</dbReference>
<comment type="subcellular location">
    <subcellularLocation>
        <location evidence="1">Cytoplasm</location>
    </subcellularLocation>
    <subcellularLocation>
        <location evidence="1">Nucleus</location>
    </subcellularLocation>
</comment>
<keyword evidence="1" id="KW-0963">Cytoplasm</keyword>
<accession>A0ABQ9XX76</accession>
<keyword evidence="1" id="KW-0653">Protein transport</keyword>
<protein>
    <recommendedName>
        <fullName evidence="1">NTF2-related export protein</fullName>
    </recommendedName>
</protein>
<reference evidence="3 4" key="1">
    <citation type="journal article" date="2022" name="bioRxiv">
        <title>Genomics of Preaxostyla Flagellates Illuminates Evolutionary Transitions and the Path Towards Mitochondrial Loss.</title>
        <authorList>
            <person name="Novak L.V.F."/>
            <person name="Treitli S.C."/>
            <person name="Pyrih J."/>
            <person name="Halakuc P."/>
            <person name="Pipaliya S.V."/>
            <person name="Vacek V."/>
            <person name="Brzon O."/>
            <person name="Soukal P."/>
            <person name="Eme L."/>
            <person name="Dacks J.B."/>
            <person name="Karnkowska A."/>
            <person name="Elias M."/>
            <person name="Hampl V."/>
        </authorList>
    </citation>
    <scope>NUCLEOTIDE SEQUENCE [LARGE SCALE GENOMIC DNA]</scope>
    <source>
        <strain evidence="3">NAU3</strain>
        <tissue evidence="3">Gut</tissue>
    </source>
</reference>
<keyword evidence="1" id="KW-0539">Nucleus</keyword>
<keyword evidence="1" id="KW-0813">Transport</keyword>
<evidence type="ECO:0000313" key="3">
    <source>
        <dbReference type="EMBL" id="KAK2956084.1"/>
    </source>
</evidence>
<proteinExistence type="predicted"/>
<dbReference type="Gene3D" id="3.10.450.50">
    <property type="match status" value="1"/>
</dbReference>
<dbReference type="InterPro" id="IPR032710">
    <property type="entry name" value="NTF2-like_dom_sf"/>
</dbReference>
<dbReference type="PROSITE" id="PS50177">
    <property type="entry name" value="NTF2_DOMAIN"/>
    <property type="match status" value="1"/>
</dbReference>